<dbReference type="EMBL" id="JBHUJB010000009">
    <property type="protein sequence ID" value="MFD2157640.1"/>
    <property type="molecule type" value="Genomic_DNA"/>
</dbReference>
<evidence type="ECO:0000256" key="6">
    <source>
        <dbReference type="SAM" id="Phobius"/>
    </source>
</evidence>
<dbReference type="InterPro" id="IPR002524">
    <property type="entry name" value="Cation_efflux"/>
</dbReference>
<evidence type="ECO:0000256" key="3">
    <source>
        <dbReference type="ARBA" id="ARBA00022906"/>
    </source>
</evidence>
<sequence>MRGGIEWSGMGSFHHEHDATASLKWVFFLNLAFTLVEVAGGLWTNSIAILTDAVHDFGDCVSLAVAWYLQKLSTKEADGVFTYGYRRFSMLGSLVTGGVLVMGLFFVLFGAAQRLAEPEPVHAPGMLAMAVLGILFNGLAVWKLSHGKSMNERVVRWHLFEDVLGWVAVLIGAGILMIWDLPIIDPYFRFFSHSSYCGMWSGT</sequence>
<dbReference type="Gene3D" id="1.20.1510.10">
    <property type="entry name" value="Cation efflux protein transmembrane domain"/>
    <property type="match status" value="1"/>
</dbReference>
<evidence type="ECO:0000256" key="5">
    <source>
        <dbReference type="ARBA" id="ARBA00023136"/>
    </source>
</evidence>
<feature type="domain" description="Cation efflux protein transmembrane" evidence="7">
    <location>
        <begin position="26"/>
        <end position="190"/>
    </location>
</feature>
<reference evidence="9" key="1">
    <citation type="journal article" date="2019" name="Int. J. Syst. Evol. Microbiol.">
        <title>The Global Catalogue of Microorganisms (GCM) 10K type strain sequencing project: providing services to taxonomists for standard genome sequencing and annotation.</title>
        <authorList>
            <consortium name="The Broad Institute Genomics Platform"/>
            <consortium name="The Broad Institute Genome Sequencing Center for Infectious Disease"/>
            <person name="Wu L."/>
            <person name="Ma J."/>
        </authorList>
    </citation>
    <scope>NUCLEOTIDE SEQUENCE [LARGE SCALE GENOMIC DNA]</scope>
    <source>
        <strain evidence="9">CCUG 57942</strain>
    </source>
</reference>
<organism evidence="8 9">
    <name type="scientific">Rubritalea tangerina</name>
    <dbReference type="NCBI Taxonomy" id="430798"/>
    <lineage>
        <taxon>Bacteria</taxon>
        <taxon>Pseudomonadati</taxon>
        <taxon>Verrucomicrobiota</taxon>
        <taxon>Verrucomicrobiia</taxon>
        <taxon>Verrucomicrobiales</taxon>
        <taxon>Rubritaleaceae</taxon>
        <taxon>Rubritalea</taxon>
    </lineage>
</organism>
<feature type="transmembrane region" description="Helical" evidence="6">
    <location>
        <begin position="123"/>
        <end position="142"/>
    </location>
</feature>
<dbReference type="InterPro" id="IPR050681">
    <property type="entry name" value="CDF/SLC30A"/>
</dbReference>
<dbReference type="NCBIfam" id="TIGR01297">
    <property type="entry name" value="CDF"/>
    <property type="match status" value="1"/>
</dbReference>
<keyword evidence="3" id="KW-0406">Ion transport</keyword>
<dbReference type="PANTHER" id="PTHR11562">
    <property type="entry name" value="CATION EFFLUX PROTEIN/ ZINC TRANSPORTER"/>
    <property type="match status" value="1"/>
</dbReference>
<keyword evidence="3" id="KW-0864">Zinc transport</keyword>
<keyword evidence="5 6" id="KW-0472">Membrane</keyword>
<proteinExistence type="predicted"/>
<evidence type="ECO:0000313" key="8">
    <source>
        <dbReference type="EMBL" id="MFD2157640.1"/>
    </source>
</evidence>
<keyword evidence="4 6" id="KW-1133">Transmembrane helix</keyword>
<dbReference type="Proteomes" id="UP001597389">
    <property type="component" value="Unassembled WGS sequence"/>
</dbReference>
<feature type="transmembrane region" description="Helical" evidence="6">
    <location>
        <begin position="163"/>
        <end position="184"/>
    </location>
</feature>
<name>A0ABW4Z6W4_9BACT</name>
<comment type="subcellular location">
    <subcellularLocation>
        <location evidence="1">Membrane</location>
        <topology evidence="1">Multi-pass membrane protein</topology>
    </subcellularLocation>
</comment>
<evidence type="ECO:0000256" key="2">
    <source>
        <dbReference type="ARBA" id="ARBA00022692"/>
    </source>
</evidence>
<accession>A0ABW4Z6W4</accession>
<dbReference type="PANTHER" id="PTHR11562:SF17">
    <property type="entry name" value="RE54080P-RELATED"/>
    <property type="match status" value="1"/>
</dbReference>
<gene>
    <name evidence="8" type="ORF">ACFSW8_01870</name>
</gene>
<protein>
    <submittedName>
        <fullName evidence="8">Cation diffusion facilitator family transporter</fullName>
    </submittedName>
</protein>
<feature type="transmembrane region" description="Helical" evidence="6">
    <location>
        <begin position="21"/>
        <end position="43"/>
    </location>
</feature>
<keyword evidence="9" id="KW-1185">Reference proteome</keyword>
<keyword evidence="3" id="KW-0862">Zinc</keyword>
<keyword evidence="2 6" id="KW-0812">Transmembrane</keyword>
<keyword evidence="3" id="KW-0813">Transport</keyword>
<evidence type="ECO:0000256" key="4">
    <source>
        <dbReference type="ARBA" id="ARBA00022989"/>
    </source>
</evidence>
<evidence type="ECO:0000259" key="7">
    <source>
        <dbReference type="Pfam" id="PF01545"/>
    </source>
</evidence>
<evidence type="ECO:0000256" key="1">
    <source>
        <dbReference type="ARBA" id="ARBA00004141"/>
    </source>
</evidence>
<feature type="transmembrane region" description="Helical" evidence="6">
    <location>
        <begin position="90"/>
        <end position="111"/>
    </location>
</feature>
<dbReference type="InterPro" id="IPR058533">
    <property type="entry name" value="Cation_efflux_TM"/>
</dbReference>
<dbReference type="Pfam" id="PF01545">
    <property type="entry name" value="Cation_efflux"/>
    <property type="match status" value="1"/>
</dbReference>
<dbReference type="InterPro" id="IPR027469">
    <property type="entry name" value="Cation_efflux_TMD_sf"/>
</dbReference>
<comment type="caution">
    <text evidence="8">The sequence shown here is derived from an EMBL/GenBank/DDBJ whole genome shotgun (WGS) entry which is preliminary data.</text>
</comment>
<dbReference type="SUPFAM" id="SSF161111">
    <property type="entry name" value="Cation efflux protein transmembrane domain-like"/>
    <property type="match status" value="1"/>
</dbReference>
<dbReference type="RefSeq" id="WP_377089910.1">
    <property type="nucleotide sequence ID" value="NZ_JBHSJL010000014.1"/>
</dbReference>
<evidence type="ECO:0000313" key="9">
    <source>
        <dbReference type="Proteomes" id="UP001597389"/>
    </source>
</evidence>